<evidence type="ECO:0000259" key="2">
    <source>
        <dbReference type="Pfam" id="PF25046"/>
    </source>
</evidence>
<dbReference type="RefSeq" id="WP_224195389.1">
    <property type="nucleotide sequence ID" value="NZ_JAIRAU010000043.1"/>
</dbReference>
<accession>A0ABS7U046</accession>
<evidence type="ECO:0000313" key="4">
    <source>
        <dbReference type="Proteomes" id="UP001139031"/>
    </source>
</evidence>
<evidence type="ECO:0000256" key="1">
    <source>
        <dbReference type="SAM" id="SignalP"/>
    </source>
</evidence>
<sequence length="343" mass="36604">MRRLLTGLFVLALLPLSANAERSAVDGYVASSRAESGAVERDEPVAPSRAESGAVDGFVAAARALAADVETGPLTNGLHYFASNERDLDLVADAVSGLGEVVVAVAADPGYILAAWADARALVLIDLDPAIVALHRIYAAFFTAAASPAEFSRLWTPAGEAEARALVEAAGGAELREIFMAARPAVARRFAELERHMAAQGRAWLLSDATLYARVARLVRAGRVVALRGDFTRTGTVAAVGEALRAAGLRVGLLYLSNIEQYFLYTPEFRANVQGLPLAGGQVLRTLPGRPAGFEYILQQGGQFQAWAAHPKVRSVYRIRGFKKGEHLVSRRVHVVDPSRAPP</sequence>
<protein>
    <recommendedName>
        <fullName evidence="2">DUF7790 domain-containing protein</fullName>
    </recommendedName>
</protein>
<keyword evidence="4" id="KW-1185">Reference proteome</keyword>
<organism evidence="3 4">
    <name type="scientific">Nannocystis pusilla</name>
    <dbReference type="NCBI Taxonomy" id="889268"/>
    <lineage>
        <taxon>Bacteria</taxon>
        <taxon>Pseudomonadati</taxon>
        <taxon>Myxococcota</taxon>
        <taxon>Polyangia</taxon>
        <taxon>Nannocystales</taxon>
        <taxon>Nannocystaceae</taxon>
        <taxon>Nannocystis</taxon>
    </lineage>
</organism>
<proteinExistence type="predicted"/>
<dbReference type="InterPro" id="IPR056692">
    <property type="entry name" value="DUF7790"/>
</dbReference>
<dbReference type="Proteomes" id="UP001139031">
    <property type="component" value="Unassembled WGS sequence"/>
</dbReference>
<dbReference type="Pfam" id="PF25046">
    <property type="entry name" value="DUF7790"/>
    <property type="match status" value="1"/>
</dbReference>
<evidence type="ECO:0000313" key="3">
    <source>
        <dbReference type="EMBL" id="MBZ5713656.1"/>
    </source>
</evidence>
<comment type="caution">
    <text evidence="3">The sequence shown here is derived from an EMBL/GenBank/DDBJ whole genome shotgun (WGS) entry which is preliminary data.</text>
</comment>
<name>A0ABS7U046_9BACT</name>
<dbReference type="CDD" id="cd21179">
    <property type="entry name" value="LIC_1098-like"/>
    <property type="match status" value="1"/>
</dbReference>
<feature type="chain" id="PRO_5047095299" description="DUF7790 domain-containing protein" evidence="1">
    <location>
        <begin position="21"/>
        <end position="343"/>
    </location>
</feature>
<feature type="signal peptide" evidence="1">
    <location>
        <begin position="1"/>
        <end position="20"/>
    </location>
</feature>
<reference evidence="3" key="1">
    <citation type="submission" date="2021-08" db="EMBL/GenBank/DDBJ databases">
        <authorList>
            <person name="Stevens D.C."/>
        </authorList>
    </citation>
    <scope>NUCLEOTIDE SEQUENCE</scope>
    <source>
        <strain evidence="3">DSM 53165</strain>
    </source>
</reference>
<gene>
    <name evidence="3" type="ORF">K7C98_30880</name>
</gene>
<dbReference type="EMBL" id="JAIRAU010000043">
    <property type="protein sequence ID" value="MBZ5713656.1"/>
    <property type="molecule type" value="Genomic_DNA"/>
</dbReference>
<keyword evidence="1" id="KW-0732">Signal</keyword>
<feature type="domain" description="DUF7790" evidence="2">
    <location>
        <begin position="80"/>
        <end position="319"/>
    </location>
</feature>